<evidence type="ECO:0000256" key="1">
    <source>
        <dbReference type="ARBA" id="ARBA00006484"/>
    </source>
</evidence>
<evidence type="ECO:0000313" key="5">
    <source>
        <dbReference type="Proteomes" id="UP000515703"/>
    </source>
</evidence>
<name>A0A7I8DPS7_9FIRM</name>
<dbReference type="PRINTS" id="PR00080">
    <property type="entry name" value="SDRFAMILY"/>
</dbReference>
<dbReference type="GO" id="GO:0016020">
    <property type="term" value="C:membrane"/>
    <property type="evidence" value="ECO:0007669"/>
    <property type="project" value="TreeGrafter"/>
</dbReference>
<evidence type="ECO:0000256" key="3">
    <source>
        <dbReference type="RuleBase" id="RU000363"/>
    </source>
</evidence>
<gene>
    <name evidence="4" type="primary">dltE</name>
    <name evidence="4" type="ORF">bsdcttw_23120</name>
</gene>
<protein>
    <submittedName>
        <fullName evidence="4">Short-chain dehydrogenase</fullName>
    </submittedName>
</protein>
<dbReference type="Pfam" id="PF00106">
    <property type="entry name" value="adh_short"/>
    <property type="match status" value="1"/>
</dbReference>
<dbReference type="SUPFAM" id="SSF51735">
    <property type="entry name" value="NAD(P)-binding Rossmann-fold domains"/>
    <property type="match status" value="1"/>
</dbReference>
<evidence type="ECO:0000256" key="2">
    <source>
        <dbReference type="ARBA" id="ARBA00023002"/>
    </source>
</evidence>
<dbReference type="PRINTS" id="PR00081">
    <property type="entry name" value="GDHRDH"/>
</dbReference>
<accession>A0A7I8DPS7</accession>
<dbReference type="KEGG" id="acht:bsdcttw_23120"/>
<dbReference type="InterPro" id="IPR036291">
    <property type="entry name" value="NAD(P)-bd_dom_sf"/>
</dbReference>
<evidence type="ECO:0000313" key="4">
    <source>
        <dbReference type="EMBL" id="BCJ99271.1"/>
    </source>
</evidence>
<dbReference type="Proteomes" id="UP000515703">
    <property type="component" value="Chromosome"/>
</dbReference>
<dbReference type="RefSeq" id="WP_185259538.1">
    <property type="nucleotide sequence ID" value="NZ_AP023368.1"/>
</dbReference>
<keyword evidence="2" id="KW-0560">Oxidoreductase</keyword>
<keyword evidence="5" id="KW-1185">Reference proteome</keyword>
<reference evidence="4 5" key="2">
    <citation type="submission" date="2020-08" db="EMBL/GenBank/DDBJ databases">
        <authorList>
            <person name="Ueki A."/>
            <person name="Tonouchi A."/>
        </authorList>
    </citation>
    <scope>NUCLEOTIDE SEQUENCE [LARGE SCALE GENOMIC DNA]</scope>
    <source>
        <strain evidence="4 5">CTTW</strain>
    </source>
</reference>
<dbReference type="Gene3D" id="3.40.50.720">
    <property type="entry name" value="NAD(P)-binding Rossmann-like Domain"/>
    <property type="match status" value="1"/>
</dbReference>
<dbReference type="InterPro" id="IPR002347">
    <property type="entry name" value="SDR_fam"/>
</dbReference>
<dbReference type="PIRSF" id="PIRSF000126">
    <property type="entry name" value="11-beta-HSD1"/>
    <property type="match status" value="1"/>
</dbReference>
<dbReference type="GO" id="GO:0016491">
    <property type="term" value="F:oxidoreductase activity"/>
    <property type="evidence" value="ECO:0007669"/>
    <property type="project" value="UniProtKB-KW"/>
</dbReference>
<comment type="similarity">
    <text evidence="1 3">Belongs to the short-chain dehydrogenases/reductases (SDR) family.</text>
</comment>
<reference evidence="4 5" key="1">
    <citation type="submission" date="2020-08" db="EMBL/GenBank/DDBJ databases">
        <title>Draft genome sequencing of an Anaerocolumna strain isolated from anoxic soil subjected to BSD treatment.</title>
        <authorList>
            <person name="Uek A."/>
            <person name="Tonouchi A."/>
        </authorList>
    </citation>
    <scope>NUCLEOTIDE SEQUENCE [LARGE SCALE GENOMIC DNA]</scope>
    <source>
        <strain evidence="4 5">CTTW</strain>
    </source>
</reference>
<sequence>MRRTALITGASKGIGRELAIIFARQGYDLVLVARSKALLEELGKKLCKKYKIEVTTIEKDLTCKEAPEEIFQELEGRRIDILVNNAGFGDYKEFAHSEWEKQYLMIQLNVTALMHMTKLFLPNMIKQGYGKVLNLASTAAFLPGPNMSVYYASKAAVLSFSQAISKELKGCNVTVTALCPGPTSTNFERTAGLINSRLFHSLKVTDAKKVALYGYKALMKGKPVAVEGLFNKMLVISTKLAPRGVVLAMIDQIQSKLREGQPADGQPAEGQPAKE</sequence>
<proteinExistence type="inferred from homology"/>
<dbReference type="PANTHER" id="PTHR44196:SF2">
    <property type="entry name" value="SHORT-CHAIN DEHYDROGENASE-RELATED"/>
    <property type="match status" value="1"/>
</dbReference>
<organism evidence="4 5">
    <name type="scientific">Anaerocolumna chitinilytica</name>
    <dbReference type="NCBI Taxonomy" id="1727145"/>
    <lineage>
        <taxon>Bacteria</taxon>
        <taxon>Bacillati</taxon>
        <taxon>Bacillota</taxon>
        <taxon>Clostridia</taxon>
        <taxon>Lachnospirales</taxon>
        <taxon>Lachnospiraceae</taxon>
        <taxon>Anaerocolumna</taxon>
    </lineage>
</organism>
<dbReference type="CDD" id="cd05233">
    <property type="entry name" value="SDR_c"/>
    <property type="match status" value="1"/>
</dbReference>
<dbReference type="PANTHER" id="PTHR44196">
    <property type="entry name" value="DEHYDROGENASE/REDUCTASE SDR FAMILY MEMBER 7B"/>
    <property type="match status" value="1"/>
</dbReference>
<dbReference type="EMBL" id="AP023368">
    <property type="protein sequence ID" value="BCJ99271.1"/>
    <property type="molecule type" value="Genomic_DNA"/>
</dbReference>
<dbReference type="AlphaFoldDB" id="A0A7I8DPS7"/>